<name>A0AAV2VRZ9_9VIBR</name>
<evidence type="ECO:0000259" key="4">
    <source>
        <dbReference type="PROSITE" id="PS50043"/>
    </source>
</evidence>
<dbReference type="AlphaFoldDB" id="A0AAV2VRZ9"/>
<dbReference type="PRINTS" id="PR00038">
    <property type="entry name" value="HTHLUXR"/>
</dbReference>
<keyword evidence="3" id="KW-0804">Transcription</keyword>
<dbReference type="RefSeq" id="WP_022612113.1">
    <property type="nucleotide sequence ID" value="NZ_LK391965.1"/>
</dbReference>
<dbReference type="InterPro" id="IPR016032">
    <property type="entry name" value="Sig_transdc_resp-reg_C-effctor"/>
</dbReference>
<keyword evidence="1" id="KW-0805">Transcription regulation</keyword>
<dbReference type="PANTHER" id="PTHR44688:SF16">
    <property type="entry name" value="DNA-BINDING TRANSCRIPTIONAL ACTIVATOR DEVR_DOSR"/>
    <property type="match status" value="1"/>
</dbReference>
<dbReference type="SMART" id="SM00421">
    <property type="entry name" value="HTH_LUXR"/>
    <property type="match status" value="1"/>
</dbReference>
<dbReference type="CDD" id="cd06170">
    <property type="entry name" value="LuxR_C_like"/>
    <property type="match status" value="1"/>
</dbReference>
<dbReference type="PROSITE" id="PS00622">
    <property type="entry name" value="HTH_LUXR_1"/>
    <property type="match status" value="1"/>
</dbReference>
<dbReference type="Proteomes" id="UP000018211">
    <property type="component" value="Unassembled WGS sequence"/>
</dbReference>
<dbReference type="Gene3D" id="1.10.10.10">
    <property type="entry name" value="Winged helix-like DNA-binding domain superfamily/Winged helix DNA-binding domain"/>
    <property type="match status" value="1"/>
</dbReference>
<dbReference type="GO" id="GO:0003677">
    <property type="term" value="F:DNA binding"/>
    <property type="evidence" value="ECO:0007669"/>
    <property type="project" value="UniProtKB-KW"/>
</dbReference>
<evidence type="ECO:0000256" key="1">
    <source>
        <dbReference type="ARBA" id="ARBA00023015"/>
    </source>
</evidence>
<organism evidence="5 6">
    <name type="scientific">Vibrio nigripulchritudo SOn1</name>
    <dbReference type="NCBI Taxonomy" id="1238450"/>
    <lineage>
        <taxon>Bacteria</taxon>
        <taxon>Pseudomonadati</taxon>
        <taxon>Pseudomonadota</taxon>
        <taxon>Gammaproteobacteria</taxon>
        <taxon>Vibrionales</taxon>
        <taxon>Vibrionaceae</taxon>
        <taxon>Vibrio</taxon>
    </lineage>
</organism>
<dbReference type="GO" id="GO:0006355">
    <property type="term" value="P:regulation of DNA-templated transcription"/>
    <property type="evidence" value="ECO:0007669"/>
    <property type="project" value="InterPro"/>
</dbReference>
<dbReference type="InterPro" id="IPR036388">
    <property type="entry name" value="WH-like_DNA-bd_sf"/>
</dbReference>
<evidence type="ECO:0000256" key="2">
    <source>
        <dbReference type="ARBA" id="ARBA00023125"/>
    </source>
</evidence>
<dbReference type="PANTHER" id="PTHR44688">
    <property type="entry name" value="DNA-BINDING TRANSCRIPTIONAL ACTIVATOR DEVR_DOSR"/>
    <property type="match status" value="1"/>
</dbReference>
<sequence length="324" mass="37112">MANNSELKDCHLTAFSETLLAIYDIARHSSLEDFQRNVLEEIELHLPHSSAWWGRASIHNDGPHLHSTHLKNLTDAYLTEWKAMRENDITVERVFDAPGKAIIIDFSDDETPAELKQLGKNHHIDQLLCVIAIDPVTQLCDHLALYRQRHEPDFTQQDIALLSSLMPHLVSAMATNQLRTLYNLRESVNPQRVAFAICDNKGILQMSEPSFTQLILQEIPDWKGPQLPQDWCQSEFSGQHISISLDRIGGLLLLQARLRDQADHLSSREMSVARLMNEGMTYKMIARELDIAPNTVRHHIRSMYQKLNVHNKAELVRLMQSSLH</sequence>
<proteinExistence type="predicted"/>
<keyword evidence="2" id="KW-0238">DNA-binding</keyword>
<dbReference type="Pfam" id="PF00196">
    <property type="entry name" value="GerE"/>
    <property type="match status" value="1"/>
</dbReference>
<protein>
    <submittedName>
        <fullName evidence="5">Transcriptional regulator, LuxR family</fullName>
    </submittedName>
</protein>
<comment type="caution">
    <text evidence="5">The sequence shown here is derived from an EMBL/GenBank/DDBJ whole genome shotgun (WGS) entry which is preliminary data.</text>
</comment>
<dbReference type="InterPro" id="IPR000792">
    <property type="entry name" value="Tscrpt_reg_LuxR_C"/>
</dbReference>
<accession>A0AAV2VRZ9</accession>
<dbReference type="EMBL" id="CAOF01000118">
    <property type="protein sequence ID" value="CCO47240.1"/>
    <property type="molecule type" value="Genomic_DNA"/>
</dbReference>
<evidence type="ECO:0000256" key="3">
    <source>
        <dbReference type="ARBA" id="ARBA00023163"/>
    </source>
</evidence>
<evidence type="ECO:0000313" key="5">
    <source>
        <dbReference type="EMBL" id="CCO47240.1"/>
    </source>
</evidence>
<dbReference type="SUPFAM" id="SSF46894">
    <property type="entry name" value="C-terminal effector domain of the bipartite response regulators"/>
    <property type="match status" value="1"/>
</dbReference>
<feature type="domain" description="HTH luxR-type" evidence="4">
    <location>
        <begin position="258"/>
        <end position="323"/>
    </location>
</feature>
<evidence type="ECO:0000313" key="6">
    <source>
        <dbReference type="Proteomes" id="UP000018211"/>
    </source>
</evidence>
<reference evidence="5 6" key="1">
    <citation type="journal article" date="2013" name="ISME J.">
        <title>Comparative genomics of pathogenic lineages of Vibrio nigripulchritudo identifies virulence-associated traits.</title>
        <authorList>
            <person name="Goudenege D."/>
            <person name="Labreuche Y."/>
            <person name="Krin E."/>
            <person name="Ansquer D."/>
            <person name="Mangenot S."/>
            <person name="Calteau A."/>
            <person name="Medigue C."/>
            <person name="Mazel D."/>
            <person name="Polz M.F."/>
            <person name="Le Roux F."/>
        </authorList>
    </citation>
    <scope>NUCLEOTIDE SEQUENCE [LARGE SCALE GENOMIC DNA]</scope>
    <source>
        <strain evidence="5 6">SOn1</strain>
    </source>
</reference>
<dbReference type="PROSITE" id="PS50043">
    <property type="entry name" value="HTH_LUXR_2"/>
    <property type="match status" value="1"/>
</dbReference>
<gene>
    <name evidence="5" type="ORF">VIBNISOn1_280008</name>
</gene>